<evidence type="ECO:0000313" key="3">
    <source>
        <dbReference type="Proteomes" id="UP000054538"/>
    </source>
</evidence>
<dbReference type="EMBL" id="KN828466">
    <property type="protein sequence ID" value="KIK74927.1"/>
    <property type="molecule type" value="Genomic_DNA"/>
</dbReference>
<reference evidence="3" key="2">
    <citation type="submission" date="2015-01" db="EMBL/GenBank/DDBJ databases">
        <title>Evolutionary Origins and Diversification of the Mycorrhizal Mutualists.</title>
        <authorList>
            <consortium name="DOE Joint Genome Institute"/>
            <consortium name="Mycorrhizal Genomics Consortium"/>
            <person name="Kohler A."/>
            <person name="Kuo A."/>
            <person name="Nagy L.G."/>
            <person name="Floudas D."/>
            <person name="Copeland A."/>
            <person name="Barry K.W."/>
            <person name="Cichocki N."/>
            <person name="Veneault-Fourrey C."/>
            <person name="LaButti K."/>
            <person name="Lindquist E.A."/>
            <person name="Lipzen A."/>
            <person name="Lundell T."/>
            <person name="Morin E."/>
            <person name="Murat C."/>
            <person name="Riley R."/>
            <person name="Ohm R."/>
            <person name="Sun H."/>
            <person name="Tunlid A."/>
            <person name="Henrissat B."/>
            <person name="Grigoriev I.V."/>
            <person name="Hibbett D.S."/>
            <person name="Martin F."/>
        </authorList>
    </citation>
    <scope>NUCLEOTIDE SEQUENCE [LARGE SCALE GENOMIC DNA]</scope>
    <source>
        <strain evidence="3">Ve08.2h10</strain>
    </source>
</reference>
<keyword evidence="3" id="KW-1185">Reference proteome</keyword>
<accession>A0A0D0BU41</accession>
<evidence type="ECO:0000313" key="2">
    <source>
        <dbReference type="EMBL" id="KIK74927.1"/>
    </source>
</evidence>
<gene>
    <name evidence="2" type="ORF">PAXRUDRAFT_516279</name>
</gene>
<dbReference type="Proteomes" id="UP000054538">
    <property type="component" value="Unassembled WGS sequence"/>
</dbReference>
<evidence type="ECO:0000256" key="1">
    <source>
        <dbReference type="SAM" id="Phobius"/>
    </source>
</evidence>
<reference evidence="2 3" key="1">
    <citation type="submission" date="2014-04" db="EMBL/GenBank/DDBJ databases">
        <authorList>
            <consortium name="DOE Joint Genome Institute"/>
            <person name="Kuo A."/>
            <person name="Kohler A."/>
            <person name="Jargeat P."/>
            <person name="Nagy L.G."/>
            <person name="Floudas D."/>
            <person name="Copeland A."/>
            <person name="Barry K.W."/>
            <person name="Cichocki N."/>
            <person name="Veneault-Fourrey C."/>
            <person name="LaButti K."/>
            <person name="Lindquist E.A."/>
            <person name="Lipzen A."/>
            <person name="Lundell T."/>
            <person name="Morin E."/>
            <person name="Murat C."/>
            <person name="Sun H."/>
            <person name="Tunlid A."/>
            <person name="Henrissat B."/>
            <person name="Grigoriev I.V."/>
            <person name="Hibbett D.S."/>
            <person name="Martin F."/>
            <person name="Nordberg H.P."/>
            <person name="Cantor M.N."/>
            <person name="Hua S.X."/>
        </authorList>
    </citation>
    <scope>NUCLEOTIDE SEQUENCE [LARGE SCALE GENOMIC DNA]</scope>
    <source>
        <strain evidence="2 3">Ve08.2h10</strain>
    </source>
</reference>
<feature type="transmembrane region" description="Helical" evidence="1">
    <location>
        <begin position="6"/>
        <end position="24"/>
    </location>
</feature>
<keyword evidence="1" id="KW-1133">Transmembrane helix</keyword>
<organism evidence="2 3">
    <name type="scientific">Paxillus rubicundulus Ve08.2h10</name>
    <dbReference type="NCBI Taxonomy" id="930991"/>
    <lineage>
        <taxon>Eukaryota</taxon>
        <taxon>Fungi</taxon>
        <taxon>Dikarya</taxon>
        <taxon>Basidiomycota</taxon>
        <taxon>Agaricomycotina</taxon>
        <taxon>Agaricomycetes</taxon>
        <taxon>Agaricomycetidae</taxon>
        <taxon>Boletales</taxon>
        <taxon>Paxilineae</taxon>
        <taxon>Paxillaceae</taxon>
        <taxon>Paxillus</taxon>
    </lineage>
</organism>
<proteinExistence type="predicted"/>
<name>A0A0D0BU41_9AGAM</name>
<dbReference type="AlphaFoldDB" id="A0A0D0BU41"/>
<feature type="transmembrane region" description="Helical" evidence="1">
    <location>
        <begin position="31"/>
        <end position="55"/>
    </location>
</feature>
<dbReference type="HOGENOM" id="CLU_2886473_0_0_1"/>
<keyword evidence="1" id="KW-0812">Transmembrane</keyword>
<dbReference type="InParanoid" id="A0A0D0BU41"/>
<protein>
    <submittedName>
        <fullName evidence="2">Uncharacterized protein</fullName>
    </submittedName>
</protein>
<sequence length="63" mass="7056">MGAAFLVGYIVGWVVDLCFVWRIQQLSRRDWICVVLATLATARTGLNVVLVTVLFDDLFQLLG</sequence>
<keyword evidence="1" id="KW-0472">Membrane</keyword>